<reference evidence="2" key="1">
    <citation type="submission" date="2022-03" db="EMBL/GenBank/DDBJ databases">
        <authorList>
            <person name="Sayadi A."/>
        </authorList>
    </citation>
    <scope>NUCLEOTIDE SEQUENCE</scope>
</reference>
<evidence type="ECO:0000313" key="3">
    <source>
        <dbReference type="Proteomes" id="UP001152888"/>
    </source>
</evidence>
<name>A0A9P0KN32_ACAOB</name>
<accession>A0A9P0KN32</accession>
<gene>
    <name evidence="2" type="ORF">ACAOBT_LOCUS13000</name>
</gene>
<dbReference type="OrthoDB" id="7999790at2759"/>
<keyword evidence="3" id="KW-1185">Reference proteome</keyword>
<proteinExistence type="predicted"/>
<feature type="region of interest" description="Disordered" evidence="1">
    <location>
        <begin position="103"/>
        <end position="125"/>
    </location>
</feature>
<dbReference type="PANTHER" id="PTHR46114">
    <property type="entry name" value="APPLE DOMAIN-CONTAINING PROTEIN"/>
    <property type="match status" value="1"/>
</dbReference>
<comment type="caution">
    <text evidence="2">The sequence shown here is derived from an EMBL/GenBank/DDBJ whole genome shotgun (WGS) entry which is preliminary data.</text>
</comment>
<feature type="compositionally biased region" description="Basic residues" evidence="1">
    <location>
        <begin position="111"/>
        <end position="125"/>
    </location>
</feature>
<evidence type="ECO:0000256" key="1">
    <source>
        <dbReference type="SAM" id="MobiDB-lite"/>
    </source>
</evidence>
<evidence type="ECO:0000313" key="2">
    <source>
        <dbReference type="EMBL" id="CAH1977982.1"/>
    </source>
</evidence>
<dbReference type="EMBL" id="CAKOFQ010006868">
    <property type="protein sequence ID" value="CAH1977982.1"/>
    <property type="molecule type" value="Genomic_DNA"/>
</dbReference>
<dbReference type="AlphaFoldDB" id="A0A9P0KN32"/>
<dbReference type="PANTHER" id="PTHR46114:SF1">
    <property type="entry name" value="ZAD DOMAIN-CONTAINING PROTEIN"/>
    <property type="match status" value="1"/>
</dbReference>
<organism evidence="2 3">
    <name type="scientific">Acanthoscelides obtectus</name>
    <name type="common">Bean weevil</name>
    <name type="synonym">Bruchus obtectus</name>
    <dbReference type="NCBI Taxonomy" id="200917"/>
    <lineage>
        <taxon>Eukaryota</taxon>
        <taxon>Metazoa</taxon>
        <taxon>Ecdysozoa</taxon>
        <taxon>Arthropoda</taxon>
        <taxon>Hexapoda</taxon>
        <taxon>Insecta</taxon>
        <taxon>Pterygota</taxon>
        <taxon>Neoptera</taxon>
        <taxon>Endopterygota</taxon>
        <taxon>Coleoptera</taxon>
        <taxon>Polyphaga</taxon>
        <taxon>Cucujiformia</taxon>
        <taxon>Chrysomeloidea</taxon>
        <taxon>Chrysomelidae</taxon>
        <taxon>Bruchinae</taxon>
        <taxon>Bruchini</taxon>
        <taxon>Acanthoscelides</taxon>
    </lineage>
</organism>
<dbReference type="Proteomes" id="UP001152888">
    <property type="component" value="Unassembled WGS sequence"/>
</dbReference>
<protein>
    <submittedName>
        <fullName evidence="2">Uncharacterized protein</fullName>
    </submittedName>
</protein>
<sequence length="125" mass="14671">MSLTASRWTVLEQGTKEEIRWLQVVQQRAPDLNSVTSAGARKSLRIHLLDSHLDIFPPNLGAEGDEQGDRFHHDFAAIEKRYKGFWDQRMMSVYCWMQLREDSTQHDRKSLRMKFKVKSKKPLTP</sequence>